<evidence type="ECO:0008006" key="3">
    <source>
        <dbReference type="Google" id="ProtNLM"/>
    </source>
</evidence>
<dbReference type="AlphaFoldDB" id="A0A6L2KWF2"/>
<dbReference type="Gene3D" id="2.40.70.10">
    <property type="entry name" value="Acid Proteases"/>
    <property type="match status" value="1"/>
</dbReference>
<dbReference type="InterPro" id="IPR021109">
    <property type="entry name" value="Peptidase_aspartic_dom_sf"/>
</dbReference>
<proteinExistence type="predicted"/>
<dbReference type="EMBL" id="BKCJ010003229">
    <property type="protein sequence ID" value="GEU53798.1"/>
    <property type="molecule type" value="Genomic_DNA"/>
</dbReference>
<comment type="caution">
    <text evidence="2">The sequence shown here is derived from an EMBL/GenBank/DDBJ whole genome shotgun (WGS) entry which is preliminary data.</text>
</comment>
<accession>A0A6L2KWF2</accession>
<dbReference type="CDD" id="cd00303">
    <property type="entry name" value="retropepsin_like"/>
    <property type="match status" value="1"/>
</dbReference>
<sequence length="231" mass="26341">MDDHSQKWHDGSSSWNIDSSSCNSEGITAIVSKVNNLCRDMKKLKENVHAIQLPSKKLDPRSFILLCSNGRLDFNNALAYLGASINVMPFSMYKRLGIGRLEPINMGIEMADNMKCTPKGIVENLLIKINKFIFPVDFVILEMVEDFRMPIILGRPLLATTHAKRERLRDEEDDIVENIKDPEECGEDIANVIMRAIHDKLNDDWFNGTSEAEDELEGILDSRAKIIRWTY</sequence>
<dbReference type="PANTHER" id="PTHR33067">
    <property type="entry name" value="RNA-DIRECTED DNA POLYMERASE-RELATED"/>
    <property type="match status" value="1"/>
</dbReference>
<gene>
    <name evidence="2" type="ORF">Tci_025776</name>
</gene>
<evidence type="ECO:0000256" key="1">
    <source>
        <dbReference type="SAM" id="MobiDB-lite"/>
    </source>
</evidence>
<dbReference type="PANTHER" id="PTHR33067:SF35">
    <property type="entry name" value="ASPARTIC PEPTIDASE DDI1-TYPE DOMAIN-CONTAINING PROTEIN"/>
    <property type="match status" value="1"/>
</dbReference>
<feature type="compositionally biased region" description="Basic and acidic residues" evidence="1">
    <location>
        <begin position="1"/>
        <end position="10"/>
    </location>
</feature>
<protein>
    <recommendedName>
        <fullName evidence="3">Reverse transcriptase domain-containing protein</fullName>
    </recommendedName>
</protein>
<feature type="region of interest" description="Disordered" evidence="1">
    <location>
        <begin position="1"/>
        <end position="20"/>
    </location>
</feature>
<evidence type="ECO:0000313" key="2">
    <source>
        <dbReference type="EMBL" id="GEU53798.1"/>
    </source>
</evidence>
<organism evidence="2">
    <name type="scientific">Tanacetum cinerariifolium</name>
    <name type="common">Dalmatian daisy</name>
    <name type="synonym">Chrysanthemum cinerariifolium</name>
    <dbReference type="NCBI Taxonomy" id="118510"/>
    <lineage>
        <taxon>Eukaryota</taxon>
        <taxon>Viridiplantae</taxon>
        <taxon>Streptophyta</taxon>
        <taxon>Embryophyta</taxon>
        <taxon>Tracheophyta</taxon>
        <taxon>Spermatophyta</taxon>
        <taxon>Magnoliopsida</taxon>
        <taxon>eudicotyledons</taxon>
        <taxon>Gunneridae</taxon>
        <taxon>Pentapetalae</taxon>
        <taxon>asterids</taxon>
        <taxon>campanulids</taxon>
        <taxon>Asterales</taxon>
        <taxon>Asteraceae</taxon>
        <taxon>Asteroideae</taxon>
        <taxon>Anthemideae</taxon>
        <taxon>Anthemidinae</taxon>
        <taxon>Tanacetum</taxon>
    </lineage>
</organism>
<reference evidence="2" key="1">
    <citation type="journal article" date="2019" name="Sci. Rep.">
        <title>Draft genome of Tanacetum cinerariifolium, the natural source of mosquito coil.</title>
        <authorList>
            <person name="Yamashiro T."/>
            <person name="Shiraishi A."/>
            <person name="Satake H."/>
            <person name="Nakayama K."/>
        </authorList>
    </citation>
    <scope>NUCLEOTIDE SEQUENCE</scope>
</reference>
<name>A0A6L2KWF2_TANCI</name>